<dbReference type="PANTHER" id="PTHR31490:SF52">
    <property type="entry name" value="ENDO-1,4-BETA-XYLANASE 5-RELATED"/>
    <property type="match status" value="1"/>
</dbReference>
<protein>
    <recommendedName>
        <fullName evidence="5">GH10 domain-containing protein</fullName>
    </recommendedName>
</protein>
<reference evidence="6" key="1">
    <citation type="submission" date="2023-05" db="EMBL/GenBank/DDBJ databases">
        <title>Nepenthes gracilis genome sequencing.</title>
        <authorList>
            <person name="Fukushima K."/>
        </authorList>
    </citation>
    <scope>NUCLEOTIDE SEQUENCE</scope>
    <source>
        <strain evidence="6">SING2019-196</strain>
    </source>
</reference>
<keyword evidence="3" id="KW-0119">Carbohydrate metabolism</keyword>
<dbReference type="InterPro" id="IPR001000">
    <property type="entry name" value="GH10_dom"/>
</dbReference>
<keyword evidence="7" id="KW-1185">Reference proteome</keyword>
<evidence type="ECO:0000256" key="2">
    <source>
        <dbReference type="ARBA" id="ARBA00022801"/>
    </source>
</evidence>
<dbReference type="Pfam" id="PF00331">
    <property type="entry name" value="Glyco_hydro_10"/>
    <property type="match status" value="1"/>
</dbReference>
<evidence type="ECO:0000313" key="7">
    <source>
        <dbReference type="Proteomes" id="UP001279734"/>
    </source>
</evidence>
<gene>
    <name evidence="6" type="ORF">Nepgr_004923</name>
</gene>
<comment type="similarity">
    <text evidence="1">Belongs to the glycosyl hydrolase 10 (cellulase F) family.</text>
</comment>
<dbReference type="SUPFAM" id="SSF51445">
    <property type="entry name" value="(Trans)glycosidases"/>
    <property type="match status" value="1"/>
</dbReference>
<dbReference type="InterPro" id="IPR044846">
    <property type="entry name" value="GH10"/>
</dbReference>
<dbReference type="EMBL" id="BSYO01000004">
    <property type="protein sequence ID" value="GMH03084.1"/>
    <property type="molecule type" value="Genomic_DNA"/>
</dbReference>
<dbReference type="InterPro" id="IPR017853">
    <property type="entry name" value="GH"/>
</dbReference>
<evidence type="ECO:0000256" key="4">
    <source>
        <dbReference type="ARBA" id="ARBA00023326"/>
    </source>
</evidence>
<dbReference type="AlphaFoldDB" id="A0AAD3S2R2"/>
<organism evidence="6 7">
    <name type="scientific">Nepenthes gracilis</name>
    <name type="common">Slender pitcher plant</name>
    <dbReference type="NCBI Taxonomy" id="150966"/>
    <lineage>
        <taxon>Eukaryota</taxon>
        <taxon>Viridiplantae</taxon>
        <taxon>Streptophyta</taxon>
        <taxon>Embryophyta</taxon>
        <taxon>Tracheophyta</taxon>
        <taxon>Spermatophyta</taxon>
        <taxon>Magnoliopsida</taxon>
        <taxon>eudicotyledons</taxon>
        <taxon>Gunneridae</taxon>
        <taxon>Pentapetalae</taxon>
        <taxon>Caryophyllales</taxon>
        <taxon>Nepenthaceae</taxon>
        <taxon>Nepenthes</taxon>
    </lineage>
</organism>
<evidence type="ECO:0000313" key="6">
    <source>
        <dbReference type="EMBL" id="GMH03084.1"/>
    </source>
</evidence>
<evidence type="ECO:0000256" key="3">
    <source>
        <dbReference type="ARBA" id="ARBA00023277"/>
    </source>
</evidence>
<accession>A0AAD3S2R2</accession>
<dbReference type="Proteomes" id="UP001279734">
    <property type="component" value="Unassembled WGS sequence"/>
</dbReference>
<dbReference type="GO" id="GO:0000272">
    <property type="term" value="P:polysaccharide catabolic process"/>
    <property type="evidence" value="ECO:0007669"/>
    <property type="project" value="UniProtKB-KW"/>
</dbReference>
<comment type="caution">
    <text evidence="6">The sequence shown here is derived from an EMBL/GenBank/DDBJ whole genome shotgun (WGS) entry which is preliminary data.</text>
</comment>
<proteinExistence type="inferred from homology"/>
<evidence type="ECO:0000256" key="1">
    <source>
        <dbReference type="ARBA" id="ARBA00007495"/>
    </source>
</evidence>
<evidence type="ECO:0000259" key="5">
    <source>
        <dbReference type="Pfam" id="PF00331"/>
    </source>
</evidence>
<keyword evidence="4" id="KW-0624">Polysaccharide degradation</keyword>
<name>A0AAD3S2R2_NEPGR</name>
<sequence length="135" mass="15262">MHECKTVCEQHYIEVNKEKGMPRNLQPDLSFPFDLIPADTPADCYISAASSTTQLTRSGSPQDSRSQLLGMRKRGHNIHDNLGCQPQWVNNLPPKDLQEAAAKRVESVVSIYRGQVIGWDVMNENLQYSFSEDKL</sequence>
<dbReference type="Gene3D" id="3.20.20.80">
    <property type="entry name" value="Glycosidases"/>
    <property type="match status" value="1"/>
</dbReference>
<dbReference type="GO" id="GO:0031176">
    <property type="term" value="F:endo-1,4-beta-xylanase activity"/>
    <property type="evidence" value="ECO:0007669"/>
    <property type="project" value="UniProtKB-ARBA"/>
</dbReference>
<keyword evidence="2" id="KW-0378">Hydrolase</keyword>
<dbReference type="PANTHER" id="PTHR31490">
    <property type="entry name" value="GLYCOSYL HYDROLASE"/>
    <property type="match status" value="1"/>
</dbReference>
<feature type="domain" description="GH10" evidence="5">
    <location>
        <begin position="70"/>
        <end position="127"/>
    </location>
</feature>